<gene>
    <name evidence="2" type="ORF">MAR_022140</name>
</gene>
<protein>
    <submittedName>
        <fullName evidence="2">SPTCS-like protein</fullName>
    </submittedName>
</protein>
<dbReference type="InterPro" id="IPR028107">
    <property type="entry name" value="Spatacsin_C_dom"/>
</dbReference>
<evidence type="ECO:0000313" key="3">
    <source>
        <dbReference type="Proteomes" id="UP001164746"/>
    </source>
</evidence>
<sequence length="275" mass="30732">MSPQMLHLVRSKPEELHRQSIAAPVALLRNSSTYHCKLQVLGCGYDDVVTGEDYHILRSLLKTSCLAKFRLATDFLATSSLTAEQVAGFVADAILQTYRISLGDVIAGDSEMFFDPSDNMTDFHQIVRLCREPSLLGNRLVDSVALMAGDLEDMSDKVLTLQTELLIMAHECYTAACDMEGISNILRAARMLTWQLVAASEYQLMTRLLTGVGRYNEMTYQQCTEKSPQAPNNIKKLLPLCKDVKVQYRIAKQLGLRDVVANMEKGDSKTYLPEI</sequence>
<proteinExistence type="predicted"/>
<dbReference type="EMBL" id="CP111014">
    <property type="protein sequence ID" value="WAQ97767.1"/>
    <property type="molecule type" value="Genomic_DNA"/>
</dbReference>
<keyword evidence="3" id="KW-1185">Reference proteome</keyword>
<evidence type="ECO:0000313" key="2">
    <source>
        <dbReference type="EMBL" id="WAQ97767.1"/>
    </source>
</evidence>
<dbReference type="Pfam" id="PF14649">
    <property type="entry name" value="Spatacsin_C"/>
    <property type="match status" value="1"/>
</dbReference>
<organism evidence="2 3">
    <name type="scientific">Mya arenaria</name>
    <name type="common">Soft-shell clam</name>
    <dbReference type="NCBI Taxonomy" id="6604"/>
    <lineage>
        <taxon>Eukaryota</taxon>
        <taxon>Metazoa</taxon>
        <taxon>Spiralia</taxon>
        <taxon>Lophotrochozoa</taxon>
        <taxon>Mollusca</taxon>
        <taxon>Bivalvia</taxon>
        <taxon>Autobranchia</taxon>
        <taxon>Heteroconchia</taxon>
        <taxon>Euheterodonta</taxon>
        <taxon>Imparidentia</taxon>
        <taxon>Neoheterodontei</taxon>
        <taxon>Myida</taxon>
        <taxon>Myoidea</taxon>
        <taxon>Myidae</taxon>
        <taxon>Mya</taxon>
    </lineage>
</organism>
<dbReference type="PANTHER" id="PTHR13650:SF0">
    <property type="entry name" value="SPATACSIN"/>
    <property type="match status" value="1"/>
</dbReference>
<dbReference type="Proteomes" id="UP001164746">
    <property type="component" value="Chromosome 3"/>
</dbReference>
<reference evidence="2" key="1">
    <citation type="submission" date="2022-11" db="EMBL/GenBank/DDBJ databases">
        <title>Centuries of genome instability and evolution in soft-shell clam transmissible cancer (bioRxiv).</title>
        <authorList>
            <person name="Hart S.F.M."/>
            <person name="Yonemitsu M.A."/>
            <person name="Giersch R.M."/>
            <person name="Beal B.F."/>
            <person name="Arriagada G."/>
            <person name="Davis B.W."/>
            <person name="Ostrander E.A."/>
            <person name="Goff S.P."/>
            <person name="Metzger M.J."/>
        </authorList>
    </citation>
    <scope>NUCLEOTIDE SEQUENCE</scope>
    <source>
        <strain evidence="2">MELC-2E11</strain>
        <tissue evidence="2">Siphon/mantle</tissue>
    </source>
</reference>
<name>A0ABY7DJ88_MYAAR</name>
<dbReference type="InterPro" id="IPR028103">
    <property type="entry name" value="Spatacsin"/>
</dbReference>
<feature type="domain" description="Spatacsin C-terminal" evidence="1">
    <location>
        <begin position="135"/>
        <end position="220"/>
    </location>
</feature>
<dbReference type="PANTHER" id="PTHR13650">
    <property type="entry name" value="SPATACSIN"/>
    <property type="match status" value="1"/>
</dbReference>
<accession>A0ABY7DJ88</accession>
<evidence type="ECO:0000259" key="1">
    <source>
        <dbReference type="Pfam" id="PF14649"/>
    </source>
</evidence>